<feature type="transmembrane region" description="Helical" evidence="8">
    <location>
        <begin position="27"/>
        <end position="45"/>
    </location>
</feature>
<dbReference type="AlphaFoldDB" id="A0A0L8AJS8"/>
<evidence type="ECO:0000256" key="4">
    <source>
        <dbReference type="ARBA" id="ARBA00022741"/>
    </source>
</evidence>
<dbReference type="Gene3D" id="3.40.50.300">
    <property type="entry name" value="P-loop containing nucleotide triphosphate hydrolases"/>
    <property type="match status" value="1"/>
</dbReference>
<dbReference type="EMBL" id="JSVA01000010">
    <property type="protein sequence ID" value="KOF02688.1"/>
    <property type="molecule type" value="Genomic_DNA"/>
</dbReference>
<dbReference type="PANTHER" id="PTHR43394">
    <property type="entry name" value="ATP-DEPENDENT PERMEASE MDL1, MITOCHONDRIAL"/>
    <property type="match status" value="1"/>
</dbReference>
<dbReference type="InterPro" id="IPR003439">
    <property type="entry name" value="ABC_transporter-like_ATP-bd"/>
</dbReference>
<proteinExistence type="predicted"/>
<dbReference type="Pfam" id="PF00005">
    <property type="entry name" value="ABC_tran"/>
    <property type="match status" value="1"/>
</dbReference>
<dbReference type="CDD" id="cd18544">
    <property type="entry name" value="ABC_6TM_TmrA_like"/>
    <property type="match status" value="1"/>
</dbReference>
<dbReference type="InterPro" id="IPR027417">
    <property type="entry name" value="P-loop_NTPase"/>
</dbReference>
<evidence type="ECO:0000313" key="11">
    <source>
        <dbReference type="EMBL" id="KOF02688.1"/>
    </source>
</evidence>
<dbReference type="PATRIC" id="fig|1566026.4.peg.334"/>
<feature type="transmembrane region" description="Helical" evidence="8">
    <location>
        <begin position="65"/>
        <end position="85"/>
    </location>
</feature>
<dbReference type="InterPro" id="IPR036640">
    <property type="entry name" value="ABC1_TM_sf"/>
</dbReference>
<evidence type="ECO:0000256" key="5">
    <source>
        <dbReference type="ARBA" id="ARBA00022840"/>
    </source>
</evidence>
<dbReference type="PROSITE" id="PS00211">
    <property type="entry name" value="ABC_TRANSPORTER_1"/>
    <property type="match status" value="1"/>
</dbReference>
<dbReference type="SMART" id="SM00382">
    <property type="entry name" value="AAA"/>
    <property type="match status" value="1"/>
</dbReference>
<evidence type="ECO:0000313" key="12">
    <source>
        <dbReference type="Proteomes" id="UP000036908"/>
    </source>
</evidence>
<dbReference type="GO" id="GO:0005524">
    <property type="term" value="F:ATP binding"/>
    <property type="evidence" value="ECO:0007669"/>
    <property type="project" value="UniProtKB-KW"/>
</dbReference>
<keyword evidence="5 11" id="KW-0067">ATP-binding</keyword>
<evidence type="ECO:0000259" key="10">
    <source>
        <dbReference type="PROSITE" id="PS50929"/>
    </source>
</evidence>
<protein>
    <submittedName>
        <fullName evidence="11">Antibiotic ABC transporter ATP-binding protein</fullName>
    </submittedName>
</protein>
<evidence type="ECO:0000256" key="1">
    <source>
        <dbReference type="ARBA" id="ARBA00004651"/>
    </source>
</evidence>
<feature type="transmembrane region" description="Helical" evidence="8">
    <location>
        <begin position="173"/>
        <end position="189"/>
    </location>
</feature>
<dbReference type="InterPro" id="IPR011527">
    <property type="entry name" value="ABC1_TM_dom"/>
</dbReference>
<keyword evidence="6 8" id="KW-1133">Transmembrane helix</keyword>
<dbReference type="Gene3D" id="1.20.1560.10">
    <property type="entry name" value="ABC transporter type 1, transmembrane domain"/>
    <property type="match status" value="1"/>
</dbReference>
<dbReference type="PROSITE" id="PS50929">
    <property type="entry name" value="ABC_TM1F"/>
    <property type="match status" value="1"/>
</dbReference>
<comment type="caution">
    <text evidence="11">The sequence shown here is derived from an EMBL/GenBank/DDBJ whole genome shotgun (WGS) entry which is preliminary data.</text>
</comment>
<feature type="domain" description="ABC transmembrane type-1" evidence="10">
    <location>
        <begin position="33"/>
        <end position="315"/>
    </location>
</feature>
<reference evidence="12" key="1">
    <citation type="submission" date="2014-11" db="EMBL/GenBank/DDBJ databases">
        <title>Genome sequencing of Roseivirga sp. D-25.</title>
        <authorList>
            <person name="Selvaratnam C."/>
            <person name="Thevarajoo S."/>
            <person name="Goh K.M."/>
            <person name="Eee R."/>
            <person name="Chan K.-G."/>
            <person name="Chong C.S."/>
        </authorList>
    </citation>
    <scope>NUCLEOTIDE SEQUENCE [LARGE SCALE GENOMIC DNA]</scope>
    <source>
        <strain evidence="12">D-25</strain>
    </source>
</reference>
<organism evidence="11 12">
    <name type="scientific">Roseivirga seohaensis subsp. aquiponti</name>
    <dbReference type="NCBI Taxonomy" id="1566026"/>
    <lineage>
        <taxon>Bacteria</taxon>
        <taxon>Pseudomonadati</taxon>
        <taxon>Bacteroidota</taxon>
        <taxon>Cytophagia</taxon>
        <taxon>Cytophagales</taxon>
        <taxon>Roseivirgaceae</taxon>
        <taxon>Roseivirga</taxon>
    </lineage>
</organism>
<dbReference type="InterPro" id="IPR017871">
    <property type="entry name" value="ABC_transporter-like_CS"/>
</dbReference>
<dbReference type="CDD" id="cd03254">
    <property type="entry name" value="ABCC_Glucan_exporter_like"/>
    <property type="match status" value="1"/>
</dbReference>
<feature type="transmembrane region" description="Helical" evidence="8">
    <location>
        <begin position="249"/>
        <end position="272"/>
    </location>
</feature>
<dbReference type="PROSITE" id="PS50893">
    <property type="entry name" value="ABC_TRANSPORTER_2"/>
    <property type="match status" value="1"/>
</dbReference>
<dbReference type="SUPFAM" id="SSF52540">
    <property type="entry name" value="P-loop containing nucleoside triphosphate hydrolases"/>
    <property type="match status" value="1"/>
</dbReference>
<evidence type="ECO:0000256" key="2">
    <source>
        <dbReference type="ARBA" id="ARBA00022448"/>
    </source>
</evidence>
<evidence type="ECO:0000256" key="3">
    <source>
        <dbReference type="ARBA" id="ARBA00022692"/>
    </source>
</evidence>
<accession>A0A0L8AJS8</accession>
<dbReference type="InterPro" id="IPR039421">
    <property type="entry name" value="Type_1_exporter"/>
</dbReference>
<evidence type="ECO:0000256" key="8">
    <source>
        <dbReference type="SAM" id="Phobius"/>
    </source>
</evidence>
<evidence type="ECO:0000256" key="7">
    <source>
        <dbReference type="ARBA" id="ARBA00023136"/>
    </source>
</evidence>
<dbReference type="Proteomes" id="UP000036908">
    <property type="component" value="Unassembled WGS sequence"/>
</dbReference>
<evidence type="ECO:0000259" key="9">
    <source>
        <dbReference type="PROSITE" id="PS50893"/>
    </source>
</evidence>
<keyword evidence="7 8" id="KW-0472">Membrane</keyword>
<dbReference type="GO" id="GO:0005886">
    <property type="term" value="C:plasma membrane"/>
    <property type="evidence" value="ECO:0007669"/>
    <property type="project" value="UniProtKB-SubCell"/>
</dbReference>
<sequence length="590" mass="67209">MEKEQVKSGNIVDFKVLKRLFRFAKPYLKQFYLLVFLTVLLAVLVPIRPYIVQLSIDTYVPQGDYAGLMTMLIILVIHLVVLAIVQYAHTYLSGWVGQTIIKDIRIKLYEHLLKLKLKFFDKTPIGRLVTRNVSDIETLSNVFSEGIAALIGDLLQLVFIMGFMFYLDWRLTLISLATLPLLIFSTYIFKEKIKVTFNDVRNAVSNLNSYVQEHVTGMNIVQIFNAEEREYDKFKKINKEHEKAHIKSVLYYAIYFPVAEIIQAAAIGMVVWYGARGILNDSGIGPGLIISFIMYLQMFFRPIRMIADRFNTLQMGIVSSNRIFTLLDSNENIADEGTYMPEKFKGDVKFKNVWFAYNDEEYVLKDISFEVKEGETIALVGATGAGKSSIINLLSRFYEINKGTIEIDGHDLKEYDLSALREKIGVVLQDVFLFSDTIRYNITMGNPDISDEKIQEAAALVGAKKFIERLPGGYDYNVMERGATLSVGQRQLISFVRAMVYDPQIIVLDEATSSVDSETEEMIQHAIEKLMTGRTAIVIAHRLSTIQNADKIIVLDKGEIKEIGSHQELLDKGGFYANLYKMQYKEVKTV</sequence>
<dbReference type="FunFam" id="3.40.50.300:FF:000287">
    <property type="entry name" value="Multidrug ABC transporter ATP-binding protein"/>
    <property type="match status" value="1"/>
</dbReference>
<dbReference type="SUPFAM" id="SSF90123">
    <property type="entry name" value="ABC transporter transmembrane region"/>
    <property type="match status" value="1"/>
</dbReference>
<dbReference type="Pfam" id="PF00664">
    <property type="entry name" value="ABC_membrane"/>
    <property type="match status" value="1"/>
</dbReference>
<dbReference type="PANTHER" id="PTHR43394:SF1">
    <property type="entry name" value="ATP-BINDING CASSETTE SUB-FAMILY B MEMBER 10, MITOCHONDRIAL"/>
    <property type="match status" value="1"/>
</dbReference>
<feature type="transmembrane region" description="Helical" evidence="8">
    <location>
        <begin position="284"/>
        <end position="300"/>
    </location>
</feature>
<keyword evidence="3 8" id="KW-0812">Transmembrane</keyword>
<keyword evidence="4" id="KW-0547">Nucleotide-binding</keyword>
<dbReference type="RefSeq" id="WP_053223631.1">
    <property type="nucleotide sequence ID" value="NZ_JSVA01000010.1"/>
</dbReference>
<keyword evidence="12" id="KW-1185">Reference proteome</keyword>
<keyword evidence="2" id="KW-0813">Transport</keyword>
<feature type="domain" description="ABC transporter" evidence="9">
    <location>
        <begin position="348"/>
        <end position="582"/>
    </location>
</feature>
<dbReference type="GO" id="GO:0015421">
    <property type="term" value="F:ABC-type oligopeptide transporter activity"/>
    <property type="evidence" value="ECO:0007669"/>
    <property type="project" value="TreeGrafter"/>
</dbReference>
<dbReference type="InterPro" id="IPR003593">
    <property type="entry name" value="AAA+_ATPase"/>
</dbReference>
<gene>
    <name evidence="11" type="ORF">OB69_10245</name>
</gene>
<evidence type="ECO:0000256" key="6">
    <source>
        <dbReference type="ARBA" id="ARBA00022989"/>
    </source>
</evidence>
<dbReference type="GO" id="GO:0016887">
    <property type="term" value="F:ATP hydrolysis activity"/>
    <property type="evidence" value="ECO:0007669"/>
    <property type="project" value="InterPro"/>
</dbReference>
<name>A0A0L8AJS8_9BACT</name>
<comment type="subcellular location">
    <subcellularLocation>
        <location evidence="1">Cell membrane</location>
        <topology evidence="1">Multi-pass membrane protein</topology>
    </subcellularLocation>
</comment>